<evidence type="ECO:0000313" key="6">
    <source>
        <dbReference type="EMBL" id="PWN18453.1"/>
    </source>
</evidence>
<accession>A0A316U1Z6</accession>
<dbReference type="InterPro" id="IPR048281">
    <property type="entry name" value="COA6_fun"/>
</dbReference>
<dbReference type="SUPFAM" id="SSF47694">
    <property type="entry name" value="Cytochrome c oxidase subunit h"/>
    <property type="match status" value="1"/>
</dbReference>
<evidence type="ECO:0008006" key="8">
    <source>
        <dbReference type="Google" id="ProtNLM"/>
    </source>
</evidence>
<protein>
    <recommendedName>
        <fullName evidence="8">Cytochrome c oxidase, subunit VIb</fullName>
    </recommendedName>
</protein>
<feature type="compositionally biased region" description="Basic and acidic residues" evidence="5">
    <location>
        <begin position="48"/>
        <end position="59"/>
    </location>
</feature>
<feature type="region of interest" description="Disordered" evidence="5">
    <location>
        <begin position="27"/>
        <end position="59"/>
    </location>
</feature>
<dbReference type="Pfam" id="PF02297">
    <property type="entry name" value="COX6B"/>
    <property type="match status" value="1"/>
</dbReference>
<evidence type="ECO:0000313" key="7">
    <source>
        <dbReference type="Proteomes" id="UP000245942"/>
    </source>
</evidence>
<dbReference type="Gene3D" id="1.10.10.140">
    <property type="entry name" value="Cytochrome c oxidase, subunit VIb"/>
    <property type="match status" value="1"/>
</dbReference>
<dbReference type="EMBL" id="KZ819336">
    <property type="protein sequence ID" value="PWN18453.1"/>
    <property type="molecule type" value="Genomic_DNA"/>
</dbReference>
<reference evidence="6 7" key="1">
    <citation type="journal article" date="2018" name="Mol. Biol. Evol.">
        <title>Broad Genomic Sampling Reveals a Smut Pathogenic Ancestry of the Fungal Clade Ustilaginomycotina.</title>
        <authorList>
            <person name="Kijpornyongpan T."/>
            <person name="Mondo S.J."/>
            <person name="Barry K."/>
            <person name="Sandor L."/>
            <person name="Lee J."/>
            <person name="Lipzen A."/>
            <person name="Pangilinan J."/>
            <person name="LaButti K."/>
            <person name="Hainaut M."/>
            <person name="Henrissat B."/>
            <person name="Grigoriev I.V."/>
            <person name="Spatafora J.W."/>
            <person name="Aime M.C."/>
        </authorList>
    </citation>
    <scope>NUCLEOTIDE SEQUENCE [LARGE SCALE GENOMIC DNA]</scope>
    <source>
        <strain evidence="6 7">MCA 4718</strain>
    </source>
</reference>
<feature type="non-terminal residue" evidence="6">
    <location>
        <position position="1"/>
    </location>
</feature>
<dbReference type="RefSeq" id="XP_025345613.1">
    <property type="nucleotide sequence ID" value="XM_025489878.1"/>
</dbReference>
<evidence type="ECO:0000256" key="1">
    <source>
        <dbReference type="ARBA" id="ARBA00004173"/>
    </source>
</evidence>
<dbReference type="AlphaFoldDB" id="A0A316U1Z6"/>
<sequence length="91" mass="10400">PTRSSRQACWDHRDAYFSCLTANSILVPPGTDTSDGRGPPKTANETTAARDEDPCKDKRSGYEANCAKSWVDYFNKRRLLEERQRLLYEKS</sequence>
<evidence type="ECO:0000256" key="4">
    <source>
        <dbReference type="ARBA" id="ARBA00023157"/>
    </source>
</evidence>
<comment type="subcellular location">
    <subcellularLocation>
        <location evidence="1">Mitochondrion</location>
    </subcellularLocation>
</comment>
<evidence type="ECO:0000256" key="2">
    <source>
        <dbReference type="ARBA" id="ARBA00006425"/>
    </source>
</evidence>
<organism evidence="6 7">
    <name type="scientific">Pseudomicrostroma glucosiphilum</name>
    <dbReference type="NCBI Taxonomy" id="1684307"/>
    <lineage>
        <taxon>Eukaryota</taxon>
        <taxon>Fungi</taxon>
        <taxon>Dikarya</taxon>
        <taxon>Basidiomycota</taxon>
        <taxon>Ustilaginomycotina</taxon>
        <taxon>Exobasidiomycetes</taxon>
        <taxon>Microstromatales</taxon>
        <taxon>Microstromatales incertae sedis</taxon>
        <taxon>Pseudomicrostroma</taxon>
    </lineage>
</organism>
<evidence type="ECO:0000256" key="3">
    <source>
        <dbReference type="ARBA" id="ARBA00023128"/>
    </source>
</evidence>
<evidence type="ECO:0000256" key="5">
    <source>
        <dbReference type="SAM" id="MobiDB-lite"/>
    </source>
</evidence>
<keyword evidence="7" id="KW-1185">Reference proteome</keyword>
<keyword evidence="4" id="KW-1015">Disulfide bond</keyword>
<dbReference type="InterPro" id="IPR036549">
    <property type="entry name" value="CX6/COA6-like_sf"/>
</dbReference>
<comment type="similarity">
    <text evidence="2">Belongs to the cytochrome c oxidase subunit 6B family.</text>
</comment>
<dbReference type="GeneID" id="37011612"/>
<feature type="non-terminal residue" evidence="6">
    <location>
        <position position="91"/>
    </location>
</feature>
<name>A0A316U1Z6_9BASI</name>
<dbReference type="STRING" id="1684307.A0A316U1Z6"/>
<dbReference type="PANTHER" id="PTHR47677:SF1">
    <property type="entry name" value="CYTOCHROME C OXIDASE ASSEMBLY FACTOR 6"/>
    <property type="match status" value="1"/>
</dbReference>
<dbReference type="InterPro" id="IPR048280">
    <property type="entry name" value="COX6B-like"/>
</dbReference>
<keyword evidence="3" id="KW-0496">Mitochondrion</keyword>
<dbReference type="OrthoDB" id="5545577at2759"/>
<dbReference type="PANTHER" id="PTHR47677">
    <property type="entry name" value="CYTOCHROME C OXIDASE ASSEMBLY FACTOR 6"/>
    <property type="match status" value="1"/>
</dbReference>
<proteinExistence type="inferred from homology"/>
<dbReference type="GO" id="GO:0005739">
    <property type="term" value="C:mitochondrion"/>
    <property type="evidence" value="ECO:0007669"/>
    <property type="project" value="UniProtKB-SubCell"/>
</dbReference>
<dbReference type="Proteomes" id="UP000245942">
    <property type="component" value="Unassembled WGS sequence"/>
</dbReference>
<gene>
    <name evidence="6" type="ORF">BCV69DRAFT_234239</name>
</gene>